<evidence type="ECO:0000256" key="5">
    <source>
        <dbReference type="ARBA" id="ARBA00022801"/>
    </source>
</evidence>
<dbReference type="SMART" id="SM00471">
    <property type="entry name" value="HDc"/>
    <property type="match status" value="1"/>
</dbReference>
<dbReference type="Gene3D" id="1.10.3210.10">
    <property type="entry name" value="Hypothetical protein af1432"/>
    <property type="match status" value="1"/>
</dbReference>
<dbReference type="InterPro" id="IPR036612">
    <property type="entry name" value="KH_dom_type_1_sf"/>
</dbReference>
<dbReference type="InterPro" id="IPR006674">
    <property type="entry name" value="HD_domain"/>
</dbReference>
<feature type="coiled-coil region" evidence="11">
    <location>
        <begin position="71"/>
        <end position="119"/>
    </location>
</feature>
<dbReference type="Pfam" id="PF00013">
    <property type="entry name" value="KH_1"/>
    <property type="match status" value="1"/>
</dbReference>
<keyword evidence="8" id="KW-0472">Membrane</keyword>
<dbReference type="SMART" id="SM00322">
    <property type="entry name" value="KH"/>
    <property type="match status" value="1"/>
</dbReference>
<evidence type="ECO:0000256" key="3">
    <source>
        <dbReference type="ARBA" id="ARBA00022722"/>
    </source>
</evidence>
<dbReference type="PROSITE" id="PS50084">
    <property type="entry name" value="KH_TYPE_1"/>
    <property type="match status" value="1"/>
</dbReference>
<dbReference type="AlphaFoldDB" id="A0A1H2R2R5"/>
<evidence type="ECO:0000256" key="4">
    <source>
        <dbReference type="ARBA" id="ARBA00022759"/>
    </source>
</evidence>
<accession>A0A1H2R2R5</accession>
<keyword evidence="1" id="KW-1003">Cell membrane</keyword>
<name>A0A1H2R2R5_9FLAO</name>
<dbReference type="PANTHER" id="PTHR12826">
    <property type="entry name" value="RIBONUCLEASE Y"/>
    <property type="match status" value="1"/>
</dbReference>
<dbReference type="SUPFAM" id="SSF54791">
    <property type="entry name" value="Eukaryotic type KH-domain (KH-domain type I)"/>
    <property type="match status" value="1"/>
</dbReference>
<protein>
    <recommendedName>
        <fullName evidence="9 10">Ribonuclease Y</fullName>
        <shortName evidence="9">RNase Y</shortName>
        <ecNumber evidence="9 10">3.1.-.-</ecNumber>
    </recommendedName>
</protein>
<dbReference type="FunFam" id="1.10.3210.10:FF:000013">
    <property type="entry name" value="Ribonuclease Y"/>
    <property type="match status" value="1"/>
</dbReference>
<keyword evidence="7" id="KW-1133">Transmembrane helix</keyword>
<dbReference type="Pfam" id="PF01966">
    <property type="entry name" value="HD"/>
    <property type="match status" value="1"/>
</dbReference>
<comment type="function">
    <text evidence="9">Endoribonuclease that initiates mRNA decay.</text>
</comment>
<dbReference type="GO" id="GO:0003723">
    <property type="term" value="F:RNA binding"/>
    <property type="evidence" value="ECO:0007669"/>
    <property type="project" value="UniProtKB-UniRule"/>
</dbReference>
<dbReference type="GO" id="GO:0005886">
    <property type="term" value="C:plasma membrane"/>
    <property type="evidence" value="ECO:0007669"/>
    <property type="project" value="UniProtKB-UniRule"/>
</dbReference>
<comment type="similarity">
    <text evidence="9">Belongs to the RNase Y family.</text>
</comment>
<sequence length="523" mass="58113">MDNIIVIAAAAVVGLAIGFSIAKMMEKGKASKTIANAKKEAADILKEANKEGEGIKKDKIFQAKEKFLELKAEHEKVIINKDKKIAEAEKRTRDKESQVSSELAKNKKLNDQLQEKIKEVDYKGEIFEKKHAELEKLHKSQVQQLEVISGLSAEDAKSQLLESLKETAKTDAMAYLQNTLEEAKLTAQQEARKIVINTIQRIGTEEAVENCVSVFNLESDDVKGRIIGREGRNIRALEAATGVEIIVDDTPEAIILSCFDSVRREVARLSLHRLVTDGRIHPARIEEVVKKTEKQINEEIAEIGKRTVIDLGIHGLHPELIKAVGRMKYRSSYGQNLLQHSREVAKLCGVMAAELGLNPKIAKRAGLLHDIGKVPMAEVEVETPHAILGMQWAQKYGEKKEVCNAIGAHHDEIEMTTLISPIVQVCDAISGARPGARRQVLDSYIQRLKDLEDIAFGFNGVQKAYAIQAGRELRVIVESEKVNDDKAAELSFEISQKIQTDMTYPGQVKVTVIRETRSVNVAK</sequence>
<dbReference type="InterPro" id="IPR006675">
    <property type="entry name" value="HDIG_dom"/>
</dbReference>
<dbReference type="GO" id="GO:0006402">
    <property type="term" value="P:mRNA catabolic process"/>
    <property type="evidence" value="ECO:0007669"/>
    <property type="project" value="UniProtKB-UniRule"/>
</dbReference>
<dbReference type="GO" id="GO:0016787">
    <property type="term" value="F:hydrolase activity"/>
    <property type="evidence" value="ECO:0007669"/>
    <property type="project" value="UniProtKB-KW"/>
</dbReference>
<dbReference type="PANTHER" id="PTHR12826:SF15">
    <property type="entry name" value="RIBONUCLEASE Y"/>
    <property type="match status" value="1"/>
</dbReference>
<feature type="domain" description="HD" evidence="12">
    <location>
        <begin position="337"/>
        <end position="432"/>
    </location>
</feature>
<gene>
    <name evidence="9" type="primary">rny</name>
    <name evidence="13" type="ORF">SAMN04487892_0458</name>
</gene>
<dbReference type="RefSeq" id="WP_090294525.1">
    <property type="nucleotide sequence ID" value="NZ_FNKI01000002.1"/>
</dbReference>
<keyword evidence="11" id="KW-0175">Coiled coil</keyword>
<evidence type="ECO:0000256" key="1">
    <source>
        <dbReference type="ARBA" id="ARBA00022475"/>
    </source>
</evidence>
<dbReference type="PROSITE" id="PS51831">
    <property type="entry name" value="HD"/>
    <property type="match status" value="1"/>
</dbReference>
<dbReference type="SUPFAM" id="SSF109604">
    <property type="entry name" value="HD-domain/PDEase-like"/>
    <property type="match status" value="1"/>
</dbReference>
<dbReference type="InterPro" id="IPR003607">
    <property type="entry name" value="HD/PDEase_dom"/>
</dbReference>
<dbReference type="GO" id="GO:0004521">
    <property type="term" value="F:RNA endonuclease activity"/>
    <property type="evidence" value="ECO:0007669"/>
    <property type="project" value="UniProtKB-UniRule"/>
</dbReference>
<evidence type="ECO:0000313" key="14">
    <source>
        <dbReference type="Proteomes" id="UP000199592"/>
    </source>
</evidence>
<dbReference type="InterPro" id="IPR004088">
    <property type="entry name" value="KH_dom_type_1"/>
</dbReference>
<dbReference type="EC" id="3.1.-.-" evidence="9 10"/>
<dbReference type="OrthoDB" id="9803205at2"/>
<keyword evidence="4 9" id="KW-0255">Endonuclease</keyword>
<keyword evidence="2" id="KW-0812">Transmembrane</keyword>
<keyword evidence="14" id="KW-1185">Reference proteome</keyword>
<dbReference type="InterPro" id="IPR004087">
    <property type="entry name" value="KH_dom"/>
</dbReference>
<reference evidence="14" key="1">
    <citation type="submission" date="2016-10" db="EMBL/GenBank/DDBJ databases">
        <authorList>
            <person name="Varghese N."/>
            <person name="Submissions S."/>
        </authorList>
    </citation>
    <scope>NUCLEOTIDE SEQUENCE [LARGE SCALE GENOMIC DNA]</scope>
    <source>
        <strain evidence="14">DSM 25030</strain>
    </source>
</reference>
<evidence type="ECO:0000256" key="9">
    <source>
        <dbReference type="HAMAP-Rule" id="MF_00335"/>
    </source>
</evidence>
<evidence type="ECO:0000259" key="12">
    <source>
        <dbReference type="PROSITE" id="PS51831"/>
    </source>
</evidence>
<dbReference type="Pfam" id="PF12072">
    <property type="entry name" value="RNase_Y_N"/>
    <property type="match status" value="1"/>
</dbReference>
<dbReference type="HAMAP" id="MF_00335">
    <property type="entry name" value="RNase_Y"/>
    <property type="match status" value="1"/>
</dbReference>
<evidence type="ECO:0000256" key="7">
    <source>
        <dbReference type="ARBA" id="ARBA00022989"/>
    </source>
</evidence>
<proteinExistence type="inferred from homology"/>
<evidence type="ECO:0000256" key="11">
    <source>
        <dbReference type="SAM" id="Coils"/>
    </source>
</evidence>
<dbReference type="NCBIfam" id="TIGR00277">
    <property type="entry name" value="HDIG"/>
    <property type="match status" value="1"/>
</dbReference>
<evidence type="ECO:0000313" key="13">
    <source>
        <dbReference type="EMBL" id="SDW13651.1"/>
    </source>
</evidence>
<evidence type="ECO:0000256" key="2">
    <source>
        <dbReference type="ARBA" id="ARBA00022692"/>
    </source>
</evidence>
<keyword evidence="6 9" id="KW-0694">RNA-binding</keyword>
<organism evidence="13 14">
    <name type="scientific">Flagellimonas zhangzhouensis</name>
    <dbReference type="NCBI Taxonomy" id="1073328"/>
    <lineage>
        <taxon>Bacteria</taxon>
        <taxon>Pseudomonadati</taxon>
        <taxon>Bacteroidota</taxon>
        <taxon>Flavobacteriia</taxon>
        <taxon>Flavobacteriales</taxon>
        <taxon>Flavobacteriaceae</taxon>
        <taxon>Flagellimonas</taxon>
    </lineage>
</organism>
<evidence type="ECO:0000256" key="6">
    <source>
        <dbReference type="ARBA" id="ARBA00022884"/>
    </source>
</evidence>
<evidence type="ECO:0000256" key="8">
    <source>
        <dbReference type="ARBA" id="ARBA00023136"/>
    </source>
</evidence>
<keyword evidence="3 9" id="KW-0540">Nuclease</keyword>
<dbReference type="STRING" id="1073328.SAMN05216294_1807"/>
<dbReference type="CDD" id="cd22431">
    <property type="entry name" value="KH-I_RNaseY"/>
    <property type="match status" value="1"/>
</dbReference>
<keyword evidence="5 9" id="KW-0378">Hydrolase</keyword>
<dbReference type="InterPro" id="IPR022711">
    <property type="entry name" value="RNase_Y_N"/>
</dbReference>
<dbReference type="Gene3D" id="3.30.1370.10">
    <property type="entry name" value="K Homology domain, type 1"/>
    <property type="match status" value="1"/>
</dbReference>
<dbReference type="InterPro" id="IPR017705">
    <property type="entry name" value="Ribonuclease_Y"/>
</dbReference>
<dbReference type="Proteomes" id="UP000199592">
    <property type="component" value="Unassembled WGS sequence"/>
</dbReference>
<evidence type="ECO:0000256" key="10">
    <source>
        <dbReference type="NCBIfam" id="TIGR03319"/>
    </source>
</evidence>
<dbReference type="CDD" id="cd00077">
    <property type="entry name" value="HDc"/>
    <property type="match status" value="1"/>
</dbReference>
<dbReference type="NCBIfam" id="TIGR03319">
    <property type="entry name" value="RNase_Y"/>
    <property type="match status" value="1"/>
</dbReference>
<dbReference type="EMBL" id="FNMY01000001">
    <property type="protein sequence ID" value="SDW13651.1"/>
    <property type="molecule type" value="Genomic_DNA"/>
</dbReference>